<dbReference type="EMBL" id="QZWG01000017">
    <property type="protein sequence ID" value="RZB56650.1"/>
    <property type="molecule type" value="Genomic_DNA"/>
</dbReference>
<dbReference type="InterPro" id="IPR053772">
    <property type="entry name" value="At1g61320/At1g61330-like"/>
</dbReference>
<gene>
    <name evidence="3" type="ORF">D0Y65_045676</name>
</gene>
<organism evidence="3 4">
    <name type="scientific">Glycine soja</name>
    <name type="common">Wild soybean</name>
    <dbReference type="NCBI Taxonomy" id="3848"/>
    <lineage>
        <taxon>Eukaryota</taxon>
        <taxon>Viridiplantae</taxon>
        <taxon>Streptophyta</taxon>
        <taxon>Embryophyta</taxon>
        <taxon>Tracheophyta</taxon>
        <taxon>Spermatophyta</taxon>
        <taxon>Magnoliopsida</taxon>
        <taxon>eudicotyledons</taxon>
        <taxon>Gunneridae</taxon>
        <taxon>Pentapetalae</taxon>
        <taxon>rosids</taxon>
        <taxon>fabids</taxon>
        <taxon>Fabales</taxon>
        <taxon>Fabaceae</taxon>
        <taxon>Papilionoideae</taxon>
        <taxon>50 kb inversion clade</taxon>
        <taxon>NPAAA clade</taxon>
        <taxon>indigoferoid/millettioid clade</taxon>
        <taxon>Phaseoleae</taxon>
        <taxon>Glycine</taxon>
        <taxon>Glycine subgen. Soja</taxon>
    </lineage>
</organism>
<dbReference type="CDD" id="cd22160">
    <property type="entry name" value="F-box_AtFBL13-like"/>
    <property type="match status" value="1"/>
</dbReference>
<dbReference type="SUPFAM" id="SSF81383">
    <property type="entry name" value="F-box domain"/>
    <property type="match status" value="1"/>
</dbReference>
<protein>
    <submittedName>
        <fullName evidence="3">Putative F-box protein</fullName>
    </submittedName>
</protein>
<evidence type="ECO:0000256" key="1">
    <source>
        <dbReference type="SAM" id="MobiDB-lite"/>
    </source>
</evidence>
<dbReference type="SUPFAM" id="SSF52047">
    <property type="entry name" value="RNI-like"/>
    <property type="match status" value="1"/>
</dbReference>
<dbReference type="PANTHER" id="PTHR34145:SF68">
    <property type="entry name" value="FBD DOMAIN-CONTAINING PROTEIN"/>
    <property type="match status" value="1"/>
</dbReference>
<dbReference type="AlphaFoldDB" id="A0A445G634"/>
<dbReference type="Pfam" id="PF23622">
    <property type="entry name" value="LRR_At1g61320_AtMIF1"/>
    <property type="match status" value="1"/>
</dbReference>
<name>A0A445G634_GLYSO</name>
<proteinExistence type="predicted"/>
<dbReference type="PANTHER" id="PTHR34145">
    <property type="entry name" value="OS02G0105600 PROTEIN"/>
    <property type="match status" value="1"/>
</dbReference>
<evidence type="ECO:0000313" key="3">
    <source>
        <dbReference type="EMBL" id="RZB56650.1"/>
    </source>
</evidence>
<dbReference type="Proteomes" id="UP000289340">
    <property type="component" value="Chromosome 17"/>
</dbReference>
<reference evidence="3 4" key="1">
    <citation type="submission" date="2018-09" db="EMBL/GenBank/DDBJ databases">
        <title>A high-quality reference genome of wild soybean provides a powerful tool to mine soybean genomes.</title>
        <authorList>
            <person name="Xie M."/>
            <person name="Chung C.Y.L."/>
            <person name="Li M.-W."/>
            <person name="Wong F.-L."/>
            <person name="Chan T.-F."/>
            <person name="Lam H.-M."/>
        </authorList>
    </citation>
    <scope>NUCLEOTIDE SEQUENCE [LARGE SCALE GENOMIC DNA]</scope>
    <source>
        <strain evidence="4">cv. W05</strain>
        <tissue evidence="3">Hypocotyl of etiolated seedlings</tissue>
    </source>
</reference>
<comment type="caution">
    <text evidence="3">The sequence shown here is derived from an EMBL/GenBank/DDBJ whole genome shotgun (WGS) entry which is preliminary data.</text>
</comment>
<evidence type="ECO:0000313" key="4">
    <source>
        <dbReference type="Proteomes" id="UP000289340"/>
    </source>
</evidence>
<feature type="region of interest" description="Disordered" evidence="1">
    <location>
        <begin position="28"/>
        <end position="54"/>
    </location>
</feature>
<dbReference type="InterPro" id="IPR055357">
    <property type="entry name" value="LRR_At1g61320_AtMIF1"/>
</dbReference>
<keyword evidence="4" id="KW-1185">Reference proteome</keyword>
<feature type="domain" description="At1g61320/AtMIF1 LRR" evidence="2">
    <location>
        <begin position="202"/>
        <end position="453"/>
    </location>
</feature>
<dbReference type="InterPro" id="IPR036047">
    <property type="entry name" value="F-box-like_dom_sf"/>
</dbReference>
<dbReference type="Gene3D" id="3.80.10.10">
    <property type="entry name" value="Ribonuclease Inhibitor"/>
    <property type="match status" value="1"/>
</dbReference>
<sequence length="479" mass="55185">MRSLTNGAYSGSLLSKRFFHVDHKARTSNGMNMQDAGSRDNQQKRAKSNNEEDYEGDLINKLPDGIPVAILSKLPINEAARTSILSRKWRYLWTFFCGTLEFDGSPIMKDMKKDIKKAAGRQLQTAMEIMYDAERQTYTTWINELLSSLKSSTLQGLKFWFHVGTGCDVDKWIHFAIQKKVQKLELYFGHTFEYVLPLHLFKLESFNSLHVLRLKSITVTEEMLEYLLCRCPLLKTLSLVNSGVPKTMKVSGPSLKLKCLELVRCWELIKLEIFAENLMSFKYYGSHLDTEFKSVPCLVEATFGGSFVEFTRESFLPQIKVLKLDITQNEPQVLFRLSQLPKLKNLKHLELVACVDDGITLACALLLKATHSLWRFTLKMLNTKPSFRTERKFTMESRCNLKELELVGFCGAACEVELVMYILENAAELQKIIIDTRLPTKPKLRPLGEQCKTWDHEENRKRARGLQEKIPPWIEFVCI</sequence>
<evidence type="ECO:0000259" key="2">
    <source>
        <dbReference type="Pfam" id="PF23622"/>
    </source>
</evidence>
<dbReference type="InterPro" id="IPR032675">
    <property type="entry name" value="LRR_dom_sf"/>
</dbReference>
<accession>A0A445G634</accession>
<dbReference type="InterPro" id="IPR053781">
    <property type="entry name" value="F-box_AtFBL13-like"/>
</dbReference>